<dbReference type="Proteomes" id="UP000075714">
    <property type="component" value="Unassembled WGS sequence"/>
</dbReference>
<keyword evidence="3" id="KW-1185">Reference proteome</keyword>
<evidence type="ECO:0000313" key="2">
    <source>
        <dbReference type="EMBL" id="KXZ46699.1"/>
    </source>
</evidence>
<feature type="compositionally biased region" description="Low complexity" evidence="1">
    <location>
        <begin position="205"/>
        <end position="215"/>
    </location>
</feature>
<protein>
    <submittedName>
        <fullName evidence="2">Uncharacterized protein</fullName>
    </submittedName>
</protein>
<sequence length="224" mass="23480">MEDGACDSMERSVSLPELARLLLFSEADEGTCSSCDGLCDSAELDAAVVVAAAQANRLPRGMPYEGTVLRGVPRRKWSGGAWPLPLQFQSQTGRRESGRAYFAPAPAGARAAGSTLLCSASQFRYNTAVNAEGSSAPARALAGAGTGPGAGSSGGGGNRGPLSIALSVVDVLGDGALAEELAAVHPVLIDVMRELRAMQVELGQQRKQQWQQQTRPRQEQQQEQ</sequence>
<comment type="caution">
    <text evidence="2">The sequence shown here is derived from an EMBL/GenBank/DDBJ whole genome shotgun (WGS) entry which is preliminary data.</text>
</comment>
<reference evidence="3" key="1">
    <citation type="journal article" date="2016" name="Nat. Commun.">
        <title>The Gonium pectorale genome demonstrates co-option of cell cycle regulation during the evolution of multicellularity.</title>
        <authorList>
            <person name="Hanschen E.R."/>
            <person name="Marriage T.N."/>
            <person name="Ferris P.J."/>
            <person name="Hamaji T."/>
            <person name="Toyoda A."/>
            <person name="Fujiyama A."/>
            <person name="Neme R."/>
            <person name="Noguchi H."/>
            <person name="Minakuchi Y."/>
            <person name="Suzuki M."/>
            <person name="Kawai-Toyooka H."/>
            <person name="Smith D.R."/>
            <person name="Sparks H."/>
            <person name="Anderson J."/>
            <person name="Bakaric R."/>
            <person name="Luria V."/>
            <person name="Karger A."/>
            <person name="Kirschner M.W."/>
            <person name="Durand P.M."/>
            <person name="Michod R.E."/>
            <person name="Nozaki H."/>
            <person name="Olson B.J."/>
        </authorList>
    </citation>
    <scope>NUCLEOTIDE SEQUENCE [LARGE SCALE GENOMIC DNA]</scope>
    <source>
        <strain evidence="3">NIES-2863</strain>
    </source>
</reference>
<feature type="region of interest" description="Disordered" evidence="1">
    <location>
        <begin position="204"/>
        <end position="224"/>
    </location>
</feature>
<accession>A0A150GA34</accession>
<evidence type="ECO:0000313" key="3">
    <source>
        <dbReference type="Proteomes" id="UP000075714"/>
    </source>
</evidence>
<dbReference type="EMBL" id="LSYV01000042">
    <property type="protein sequence ID" value="KXZ46699.1"/>
    <property type="molecule type" value="Genomic_DNA"/>
</dbReference>
<proteinExistence type="predicted"/>
<gene>
    <name evidence="2" type="ORF">GPECTOR_41g663</name>
</gene>
<dbReference type="AlphaFoldDB" id="A0A150GA34"/>
<organism evidence="2 3">
    <name type="scientific">Gonium pectorale</name>
    <name type="common">Green alga</name>
    <dbReference type="NCBI Taxonomy" id="33097"/>
    <lineage>
        <taxon>Eukaryota</taxon>
        <taxon>Viridiplantae</taxon>
        <taxon>Chlorophyta</taxon>
        <taxon>core chlorophytes</taxon>
        <taxon>Chlorophyceae</taxon>
        <taxon>CS clade</taxon>
        <taxon>Chlamydomonadales</taxon>
        <taxon>Volvocaceae</taxon>
        <taxon>Gonium</taxon>
    </lineage>
</organism>
<evidence type="ECO:0000256" key="1">
    <source>
        <dbReference type="SAM" id="MobiDB-lite"/>
    </source>
</evidence>
<name>A0A150GA34_GONPE</name>